<dbReference type="EC" id="1.14.13.114" evidence="2"/>
<name>A0A378TN15_9MYCO</name>
<proteinExistence type="predicted"/>
<organism evidence="2 3">
    <name type="scientific">Mycolicibacterium tokaiense</name>
    <dbReference type="NCBI Taxonomy" id="39695"/>
    <lineage>
        <taxon>Bacteria</taxon>
        <taxon>Bacillati</taxon>
        <taxon>Actinomycetota</taxon>
        <taxon>Actinomycetes</taxon>
        <taxon>Mycobacteriales</taxon>
        <taxon>Mycobacteriaceae</taxon>
        <taxon>Mycolicibacterium</taxon>
    </lineage>
</organism>
<dbReference type="SUPFAM" id="SSF54373">
    <property type="entry name" value="FAD-linked reductases, C-terminal domain"/>
    <property type="match status" value="1"/>
</dbReference>
<dbReference type="Pfam" id="PF22607">
    <property type="entry name" value="FAD_binding-like"/>
    <property type="match status" value="1"/>
</dbReference>
<gene>
    <name evidence="2" type="ORF">NCTC10821_04560</name>
</gene>
<dbReference type="InterPro" id="IPR053212">
    <property type="entry name" value="DHP_3-monooxygenase"/>
</dbReference>
<dbReference type="EMBL" id="UGQT01000001">
    <property type="protein sequence ID" value="STZ61016.1"/>
    <property type="molecule type" value="Genomic_DNA"/>
</dbReference>
<keyword evidence="2" id="KW-0503">Monooxygenase</keyword>
<dbReference type="SUPFAM" id="SSF51905">
    <property type="entry name" value="FAD/NAD(P)-binding domain"/>
    <property type="match status" value="1"/>
</dbReference>
<dbReference type="GO" id="GO:0043731">
    <property type="term" value="F:6-hydroxynicotinate 3-monooxygenase activity"/>
    <property type="evidence" value="ECO:0007669"/>
    <property type="project" value="UniProtKB-EC"/>
</dbReference>
<dbReference type="EC" id="1.14.13.1" evidence="2"/>
<keyword evidence="3" id="KW-1185">Reference proteome</keyword>
<dbReference type="InterPro" id="IPR036188">
    <property type="entry name" value="FAD/NAD-bd_sf"/>
</dbReference>
<evidence type="ECO:0000313" key="3">
    <source>
        <dbReference type="Proteomes" id="UP000254978"/>
    </source>
</evidence>
<dbReference type="NCBIfam" id="NF005566">
    <property type="entry name" value="PRK07236.1"/>
    <property type="match status" value="1"/>
</dbReference>
<evidence type="ECO:0000259" key="1">
    <source>
        <dbReference type="Pfam" id="PF22607"/>
    </source>
</evidence>
<dbReference type="PANTHER" id="PTHR47469:SF2">
    <property type="entry name" value="OS06G0597600 PROTEIN"/>
    <property type="match status" value="1"/>
</dbReference>
<dbReference type="RefSeq" id="WP_115280054.1">
    <property type="nucleotide sequence ID" value="NZ_AP022600.1"/>
</dbReference>
<sequence length="403" mass="44047">MSEAVNARHDWTGSRAIVVGGSIGGLTAALLLRRLGFDVDVYERTPTSLDGRGGGIVLQPDTIRWFAECSTQHPEQVSTSTHYVQYLDSDNTILHRDNAPWSYTSWGTFYRALLADFGTEHYHLGEYAAGFEEDDRGVEVRFASGLRERADLVVFADGITSPSRRKISPESELEYSGYVGWRGTVLEKDVSPETFELLHDAISYSVAPHTHINVYPIPSNEGGLAVGERLLNYVWYRNVAEGHELDELMTDKRGFAAKVSLHPGAVQDRFVDEMRSAAIALLAPAAAEVVVRTEQPYLQAVYDAGTSRMAMGRVALIGDAASAARPHAAAGTAKAAANAWALFDALAEADDIADALAKWEPGQLELGQRLLQRVKAMGTRSQFDCTWTPGDPDLRFGLYAPGK</sequence>
<protein>
    <submittedName>
        <fullName evidence="2">Monooxygenase FAD-binding protein</fullName>
        <ecNumber evidence="2">1.14.13.1</ecNumber>
        <ecNumber evidence="2">1.14.13.114</ecNumber>
    </submittedName>
</protein>
<dbReference type="Proteomes" id="UP000254978">
    <property type="component" value="Unassembled WGS sequence"/>
</dbReference>
<dbReference type="Pfam" id="PF13450">
    <property type="entry name" value="NAD_binding_8"/>
    <property type="match status" value="1"/>
</dbReference>
<reference evidence="2 3" key="1">
    <citation type="submission" date="2018-06" db="EMBL/GenBank/DDBJ databases">
        <authorList>
            <consortium name="Pathogen Informatics"/>
            <person name="Doyle S."/>
        </authorList>
    </citation>
    <scope>NUCLEOTIDE SEQUENCE [LARGE SCALE GENOMIC DNA]</scope>
    <source>
        <strain evidence="2 3">NCTC10821</strain>
    </source>
</reference>
<dbReference type="InterPro" id="IPR054707">
    <property type="entry name" value="DhpH_subs-bd"/>
</dbReference>
<dbReference type="GO" id="GO:0018658">
    <property type="term" value="F:salicylate 1-monooxygenase activity"/>
    <property type="evidence" value="ECO:0007669"/>
    <property type="project" value="UniProtKB-EC"/>
</dbReference>
<dbReference type="PANTHER" id="PTHR47469">
    <property type="entry name" value="MONOOXYGENASE-LIKE"/>
    <property type="match status" value="1"/>
</dbReference>
<dbReference type="OrthoDB" id="9782160at2"/>
<dbReference type="AlphaFoldDB" id="A0A378TN15"/>
<evidence type="ECO:0000313" key="2">
    <source>
        <dbReference type="EMBL" id="STZ61016.1"/>
    </source>
</evidence>
<keyword evidence="2" id="KW-0560">Oxidoreductase</keyword>
<dbReference type="Gene3D" id="3.50.50.60">
    <property type="entry name" value="FAD/NAD(P)-binding domain"/>
    <property type="match status" value="2"/>
</dbReference>
<feature type="domain" description="2,6-dihydroxypyridine 3-monooxygenase substrate binding" evidence="1">
    <location>
        <begin position="175"/>
        <end position="303"/>
    </location>
</feature>
<accession>A0A378TN15</accession>
<dbReference type="PRINTS" id="PR00420">
    <property type="entry name" value="RNGMNOXGNASE"/>
</dbReference>